<accession>A0A804L497</accession>
<protein>
    <submittedName>
        <fullName evidence="1">(wild Malaysian banana) hypothetical protein</fullName>
    </submittedName>
</protein>
<keyword evidence="3" id="KW-1185">Reference proteome</keyword>
<dbReference type="InterPro" id="IPR006460">
    <property type="entry name" value="MIZ1-like_pln"/>
</dbReference>
<name>A0A804L497_MUSAM</name>
<evidence type="ECO:0000313" key="3">
    <source>
        <dbReference type="Proteomes" id="UP000012960"/>
    </source>
</evidence>
<dbReference type="PANTHER" id="PTHR31696:SF71">
    <property type="entry name" value="PROTEIN MIZU-KUSSEI 1"/>
    <property type="match status" value="1"/>
</dbReference>
<dbReference type="EnsemblPlants" id="Ma11_t04700.1">
    <property type="protein sequence ID" value="Ma11_p04700.1"/>
    <property type="gene ID" value="Ma11_g04700"/>
</dbReference>
<reference evidence="1" key="1">
    <citation type="submission" date="2021-03" db="EMBL/GenBank/DDBJ databases">
        <authorList>
            <consortium name="Genoscope - CEA"/>
            <person name="William W."/>
        </authorList>
    </citation>
    <scope>NUCLEOTIDE SEQUENCE</scope>
    <source>
        <strain evidence="1">Doubled-haploid Pahang</strain>
    </source>
</reference>
<evidence type="ECO:0000313" key="1">
    <source>
        <dbReference type="EMBL" id="CAG1863560.1"/>
    </source>
</evidence>
<dbReference type="InParanoid" id="A0A804L497"/>
<dbReference type="NCBIfam" id="TIGR01570">
    <property type="entry name" value="A_thal_3588"/>
    <property type="match status" value="1"/>
</dbReference>
<dbReference type="Pfam" id="PF04759">
    <property type="entry name" value="DUF617"/>
    <property type="match status" value="1"/>
</dbReference>
<dbReference type="AlphaFoldDB" id="A0A804L497"/>
<dbReference type="PANTHER" id="PTHR31696">
    <property type="entry name" value="PROTEIN MIZU-KUSSEI 1"/>
    <property type="match status" value="1"/>
</dbReference>
<proteinExistence type="predicted"/>
<sequence>MPTPGPPSIALHLGDSCSSTRATLIAISPYLEQMLPPPPRRPKLRSTAEVAAATMRASSSSAYDDHEGSLSPHHYLPLLRARPTRSFSLLKVVMDMVRSLVPRIHSLISPTCQWPALPVVRPRATLSSGRGRVVAGTFFGHKKGRVSFAVQSESQSEPVLLVELAMLTCDLVKEMASGMVRILLECDRVASPSPAAATSKSIKKHSPLWDEPLWTMYCNGHRCGYAVSRRCTKIDLHVLSMVQPVSVGAGVLPPPPPPSPPLLPAKLCDGSGGAAAGSEVMYMRAKFERVVGSKDSEAFYLINPDSLRHKGSDISGGPELCVFLLRM</sequence>
<dbReference type="Gramene" id="Ma11_t04700.1">
    <property type="protein sequence ID" value="Ma11_p04700.1"/>
    <property type="gene ID" value="Ma11_g04700"/>
</dbReference>
<organism evidence="2 3">
    <name type="scientific">Musa acuminata subsp. malaccensis</name>
    <name type="common">Wild banana</name>
    <name type="synonym">Musa malaccensis</name>
    <dbReference type="NCBI Taxonomy" id="214687"/>
    <lineage>
        <taxon>Eukaryota</taxon>
        <taxon>Viridiplantae</taxon>
        <taxon>Streptophyta</taxon>
        <taxon>Embryophyta</taxon>
        <taxon>Tracheophyta</taxon>
        <taxon>Spermatophyta</taxon>
        <taxon>Magnoliopsida</taxon>
        <taxon>Liliopsida</taxon>
        <taxon>Zingiberales</taxon>
        <taxon>Musaceae</taxon>
        <taxon>Musa</taxon>
    </lineage>
</organism>
<reference evidence="2" key="2">
    <citation type="submission" date="2021-05" db="UniProtKB">
        <authorList>
            <consortium name="EnsemblPlants"/>
        </authorList>
    </citation>
    <scope>IDENTIFICATION</scope>
    <source>
        <strain evidence="2">subsp. malaccensis</strain>
    </source>
</reference>
<dbReference type="Proteomes" id="UP000012960">
    <property type="component" value="Unplaced"/>
</dbReference>
<dbReference type="EMBL" id="HG996475">
    <property type="protein sequence ID" value="CAG1863560.1"/>
    <property type="molecule type" value="Genomic_DNA"/>
</dbReference>
<dbReference type="KEGG" id="mus:103970430"/>
<evidence type="ECO:0000313" key="2">
    <source>
        <dbReference type="EnsemblPlants" id="Ma11_p04700.1"/>
    </source>
</evidence>
<gene>
    <name evidence="1" type="ORF">GSMUA_20680.1</name>
</gene>
<dbReference type="OrthoDB" id="1859415at2759"/>
<dbReference type="GO" id="GO:0010274">
    <property type="term" value="P:hydrotropism"/>
    <property type="evidence" value="ECO:0007669"/>
    <property type="project" value="InterPro"/>
</dbReference>